<evidence type="ECO:0000256" key="2">
    <source>
        <dbReference type="ARBA" id="ARBA00022803"/>
    </source>
</evidence>
<feature type="compositionally biased region" description="Basic and acidic residues" evidence="3">
    <location>
        <begin position="120"/>
        <end position="134"/>
    </location>
</feature>
<evidence type="ECO:0000256" key="1">
    <source>
        <dbReference type="ARBA" id="ARBA00022737"/>
    </source>
</evidence>
<dbReference type="InterPro" id="IPR011990">
    <property type="entry name" value="TPR-like_helical_dom_sf"/>
</dbReference>
<name>A0A9D4UMR7_ADICA</name>
<dbReference type="EMBL" id="JABFUD020000014">
    <property type="protein sequence ID" value="KAI5070640.1"/>
    <property type="molecule type" value="Genomic_DNA"/>
</dbReference>
<keyword evidence="1" id="KW-0677">Repeat</keyword>
<gene>
    <name evidence="4" type="ORF">GOP47_0014983</name>
</gene>
<dbReference type="GO" id="GO:0030544">
    <property type="term" value="F:Hsp70 protein binding"/>
    <property type="evidence" value="ECO:0007669"/>
    <property type="project" value="TreeGrafter"/>
</dbReference>
<feature type="region of interest" description="Disordered" evidence="3">
    <location>
        <begin position="80"/>
        <end position="134"/>
    </location>
</feature>
<dbReference type="PANTHER" id="PTHR45883">
    <property type="entry name" value="HSC70-INTERACTING PROTEIN"/>
    <property type="match status" value="1"/>
</dbReference>
<evidence type="ECO:0000313" key="5">
    <source>
        <dbReference type="Proteomes" id="UP000886520"/>
    </source>
</evidence>
<dbReference type="SUPFAM" id="SSF48452">
    <property type="entry name" value="TPR-like"/>
    <property type="match status" value="1"/>
</dbReference>
<protein>
    <submittedName>
        <fullName evidence="4">Uncharacterized protein</fullName>
    </submittedName>
</protein>
<keyword evidence="2" id="KW-0802">TPR repeat</keyword>
<comment type="caution">
    <text evidence="4">The sequence shown here is derived from an EMBL/GenBank/DDBJ whole genome shotgun (WGS) entry which is preliminary data.</text>
</comment>
<dbReference type="PANTHER" id="PTHR45883:SF2">
    <property type="entry name" value="HSC70-INTERACTING PROTEIN"/>
    <property type="match status" value="1"/>
</dbReference>
<sequence>MFRSDQRNARQCSTGKRAGVYVNKKKPNAAICDAEAAININPDPAKGYKWRGQAHAMVGHWGDDAKDLHLASRLDYDDHHVQKGRRAKQQDGTYSSYRRERPSAVASPHTPGQAVGTPHLKSESARRRQQDQKV</sequence>
<proteinExistence type="predicted"/>
<dbReference type="AlphaFoldDB" id="A0A9D4UMR7"/>
<dbReference type="OrthoDB" id="533763at2759"/>
<keyword evidence="5" id="KW-1185">Reference proteome</keyword>
<reference evidence="4" key="1">
    <citation type="submission" date="2021-01" db="EMBL/GenBank/DDBJ databases">
        <title>Adiantum capillus-veneris genome.</title>
        <authorList>
            <person name="Fang Y."/>
            <person name="Liao Q."/>
        </authorList>
    </citation>
    <scope>NUCLEOTIDE SEQUENCE</scope>
    <source>
        <strain evidence="4">H3</strain>
        <tissue evidence="4">Leaf</tissue>
    </source>
</reference>
<dbReference type="Gene3D" id="1.25.40.10">
    <property type="entry name" value="Tetratricopeptide repeat domain"/>
    <property type="match status" value="1"/>
</dbReference>
<accession>A0A9D4UMR7</accession>
<dbReference type="Proteomes" id="UP000886520">
    <property type="component" value="Chromosome 14"/>
</dbReference>
<evidence type="ECO:0000313" key="4">
    <source>
        <dbReference type="EMBL" id="KAI5070640.1"/>
    </source>
</evidence>
<evidence type="ECO:0000256" key="3">
    <source>
        <dbReference type="SAM" id="MobiDB-lite"/>
    </source>
</evidence>
<organism evidence="4 5">
    <name type="scientific">Adiantum capillus-veneris</name>
    <name type="common">Maidenhair fern</name>
    <dbReference type="NCBI Taxonomy" id="13818"/>
    <lineage>
        <taxon>Eukaryota</taxon>
        <taxon>Viridiplantae</taxon>
        <taxon>Streptophyta</taxon>
        <taxon>Embryophyta</taxon>
        <taxon>Tracheophyta</taxon>
        <taxon>Polypodiopsida</taxon>
        <taxon>Polypodiidae</taxon>
        <taxon>Polypodiales</taxon>
        <taxon>Pteridineae</taxon>
        <taxon>Pteridaceae</taxon>
        <taxon>Vittarioideae</taxon>
        <taxon>Adiantum</taxon>
    </lineage>
</organism>